<dbReference type="Gramene" id="rna50373">
    <property type="protein sequence ID" value="RHN43751.1"/>
    <property type="gene ID" value="gene50373"/>
</dbReference>
<evidence type="ECO:0000313" key="2">
    <source>
        <dbReference type="Proteomes" id="UP000265566"/>
    </source>
</evidence>
<dbReference type="AlphaFoldDB" id="A0A396GU66"/>
<dbReference type="Proteomes" id="UP000265566">
    <property type="component" value="Chromosome 8"/>
</dbReference>
<name>A0A396GU66_MEDTR</name>
<evidence type="ECO:0000313" key="1">
    <source>
        <dbReference type="EMBL" id="RHN43751.1"/>
    </source>
</evidence>
<proteinExistence type="predicted"/>
<gene>
    <name evidence="1" type="ORF">MtrunA17_Chr8g0391271</name>
</gene>
<accession>A0A396GU66</accession>
<protein>
    <submittedName>
        <fullName evidence="1">Uncharacterized protein</fullName>
    </submittedName>
</protein>
<sequence length="64" mass="7562">MFLPWSTKICFNRILNRFQIICSGYTAVMYYNSCVFIRICSSLCCYGVPMKHGHRHGHQTPHRH</sequence>
<organism evidence="1 2">
    <name type="scientific">Medicago truncatula</name>
    <name type="common">Barrel medic</name>
    <name type="synonym">Medicago tribuloides</name>
    <dbReference type="NCBI Taxonomy" id="3880"/>
    <lineage>
        <taxon>Eukaryota</taxon>
        <taxon>Viridiplantae</taxon>
        <taxon>Streptophyta</taxon>
        <taxon>Embryophyta</taxon>
        <taxon>Tracheophyta</taxon>
        <taxon>Spermatophyta</taxon>
        <taxon>Magnoliopsida</taxon>
        <taxon>eudicotyledons</taxon>
        <taxon>Gunneridae</taxon>
        <taxon>Pentapetalae</taxon>
        <taxon>rosids</taxon>
        <taxon>fabids</taxon>
        <taxon>Fabales</taxon>
        <taxon>Fabaceae</taxon>
        <taxon>Papilionoideae</taxon>
        <taxon>50 kb inversion clade</taxon>
        <taxon>NPAAA clade</taxon>
        <taxon>Hologalegina</taxon>
        <taxon>IRL clade</taxon>
        <taxon>Trifolieae</taxon>
        <taxon>Medicago</taxon>
    </lineage>
</organism>
<comment type="caution">
    <text evidence="1">The sequence shown here is derived from an EMBL/GenBank/DDBJ whole genome shotgun (WGS) entry which is preliminary data.</text>
</comment>
<reference evidence="2" key="1">
    <citation type="journal article" date="2018" name="Nat. Plants">
        <title>Whole-genome landscape of Medicago truncatula symbiotic genes.</title>
        <authorList>
            <person name="Pecrix Y."/>
            <person name="Staton S.E."/>
            <person name="Sallet E."/>
            <person name="Lelandais-Briere C."/>
            <person name="Moreau S."/>
            <person name="Carrere S."/>
            <person name="Blein T."/>
            <person name="Jardinaud M.F."/>
            <person name="Latrasse D."/>
            <person name="Zouine M."/>
            <person name="Zahm M."/>
            <person name="Kreplak J."/>
            <person name="Mayjonade B."/>
            <person name="Satge C."/>
            <person name="Perez M."/>
            <person name="Cauet S."/>
            <person name="Marande W."/>
            <person name="Chantry-Darmon C."/>
            <person name="Lopez-Roques C."/>
            <person name="Bouchez O."/>
            <person name="Berard A."/>
            <person name="Debelle F."/>
            <person name="Munos S."/>
            <person name="Bendahmane A."/>
            <person name="Berges H."/>
            <person name="Niebel A."/>
            <person name="Buitink J."/>
            <person name="Frugier F."/>
            <person name="Benhamed M."/>
            <person name="Crespi M."/>
            <person name="Gouzy J."/>
            <person name="Gamas P."/>
        </authorList>
    </citation>
    <scope>NUCLEOTIDE SEQUENCE [LARGE SCALE GENOMIC DNA]</scope>
    <source>
        <strain evidence="2">cv. Jemalong A17</strain>
    </source>
</reference>
<dbReference type="EMBL" id="PSQE01000008">
    <property type="protein sequence ID" value="RHN43751.1"/>
    <property type="molecule type" value="Genomic_DNA"/>
</dbReference>